<organism evidence="1 2">
    <name type="scientific">Vibrio casei</name>
    <dbReference type="NCBI Taxonomy" id="673372"/>
    <lineage>
        <taxon>Bacteria</taxon>
        <taxon>Pseudomonadati</taxon>
        <taxon>Pseudomonadota</taxon>
        <taxon>Gammaproteobacteria</taxon>
        <taxon>Vibrionales</taxon>
        <taxon>Vibrionaceae</taxon>
        <taxon>Vibrio</taxon>
    </lineage>
</organism>
<sequence length="121" mass="13630">MASIGEKLFLSHINSLGLAAPESEYRFKGLCGKRRWRFDFAYPDLMLAIEIEGGVYAKGRHTRGKGYEQDCEKYNAATAMGWRVFRFTTGMVKSGEAVSVIEGLLVNQKSDKSRLIKSVMR</sequence>
<evidence type="ECO:0000313" key="1">
    <source>
        <dbReference type="EMBL" id="RCS70155.1"/>
    </source>
</evidence>
<comment type="caution">
    <text evidence="1">The sequence shown here is derived from an EMBL/GenBank/DDBJ whole genome shotgun (WGS) entry which is preliminary data.</text>
</comment>
<keyword evidence="2" id="KW-1185">Reference proteome</keyword>
<reference evidence="1 2" key="1">
    <citation type="journal article" date="2017" name="Elife">
        <title>Extensive horizontal gene transfer in cheese-associated bacteria.</title>
        <authorList>
            <person name="Bonham K.S."/>
            <person name="Wolfe B.E."/>
            <person name="Dutton R.J."/>
        </authorList>
    </citation>
    <scope>NUCLEOTIDE SEQUENCE [LARGE SCALE GENOMIC DNA]</scope>
    <source>
        <strain evidence="1 2">JB196</strain>
    </source>
</reference>
<dbReference type="AlphaFoldDB" id="A0A368LHQ4"/>
<protein>
    <recommendedName>
        <fullName evidence="3">DUF559 domain-containing protein</fullName>
    </recommendedName>
</protein>
<gene>
    <name evidence="1" type="ORF">CIK83_11865</name>
</gene>
<dbReference type="InterPro" id="IPR011335">
    <property type="entry name" value="Restrct_endonuc-II-like"/>
</dbReference>
<dbReference type="EMBL" id="QPGL01000002">
    <property type="protein sequence ID" value="RCS70155.1"/>
    <property type="molecule type" value="Genomic_DNA"/>
</dbReference>
<name>A0A368LHQ4_9VIBR</name>
<evidence type="ECO:0008006" key="3">
    <source>
        <dbReference type="Google" id="ProtNLM"/>
    </source>
</evidence>
<dbReference type="Proteomes" id="UP000252479">
    <property type="component" value="Unassembled WGS sequence"/>
</dbReference>
<dbReference type="RefSeq" id="WP_086959677.1">
    <property type="nucleotide sequence ID" value="NZ_FUKS01000013.1"/>
</dbReference>
<dbReference type="GeneID" id="303189617"/>
<dbReference type="Gene3D" id="3.40.960.10">
    <property type="entry name" value="VSR Endonuclease"/>
    <property type="match status" value="1"/>
</dbReference>
<evidence type="ECO:0000313" key="2">
    <source>
        <dbReference type="Proteomes" id="UP000252479"/>
    </source>
</evidence>
<proteinExistence type="predicted"/>
<dbReference type="SUPFAM" id="SSF52980">
    <property type="entry name" value="Restriction endonuclease-like"/>
    <property type="match status" value="1"/>
</dbReference>
<accession>A0A368LHQ4</accession>